<feature type="region of interest" description="Disordered" evidence="6">
    <location>
        <begin position="53"/>
        <end position="75"/>
    </location>
</feature>
<comment type="subcellular location">
    <subcellularLocation>
        <location evidence="1">Membrane</location>
    </subcellularLocation>
</comment>
<evidence type="ECO:0000256" key="1">
    <source>
        <dbReference type="ARBA" id="ARBA00004370"/>
    </source>
</evidence>
<dbReference type="PANTHER" id="PTHR31113:SF20">
    <property type="entry name" value="UPF0496 PROTEIN 2-RELATED"/>
    <property type="match status" value="1"/>
</dbReference>
<dbReference type="AlphaFoldDB" id="A0ABD3DBS0"/>
<keyword evidence="3 7" id="KW-0812">Transmembrane</keyword>
<evidence type="ECO:0000256" key="6">
    <source>
        <dbReference type="SAM" id="MobiDB-lite"/>
    </source>
</evidence>
<dbReference type="PANTHER" id="PTHR31113">
    <property type="entry name" value="UPF0496 PROTEIN 3-RELATED"/>
    <property type="match status" value="1"/>
</dbReference>
<protein>
    <submittedName>
        <fullName evidence="8">Uncharacterized protein</fullName>
    </submittedName>
</protein>
<keyword evidence="5 7" id="KW-0472">Membrane</keyword>
<sequence>MSKMRQMLWSKLRKGRQEDMSSHKGNPSVVEEYNEAFRTKSYTELYNKVQDQLEMRPDKGHSFSSSSPPTPMMSSHLSEYLLEPPQETVTSILDRSGHDRFLVNYFDTSQEAGKICEFVLANIHQVDVNYRSIKKITNLTEQFPDPTRWTHNQYDALYKNLSSFATRNNPFSSTPDKFVEIHDTHVQLLQQLTLKYKKTKKRTKFIKYVKRGLSGFLTVGSGAVTIALLVLVANSMVGMVAAPGLVVCCLGFLMQRKLKGQKRKSKRMGLERQLDVAARGLYTLINDFDTMGQLVKGLYSEMERRKLVAETVVERGRNGMLQEVVRDFKTHESVFLEQVEELKNHIYLCFLNINRARRLLVQEIV</sequence>
<evidence type="ECO:0000313" key="8">
    <source>
        <dbReference type="EMBL" id="KAL3639031.1"/>
    </source>
</evidence>
<reference evidence="9" key="1">
    <citation type="journal article" date="2024" name="IScience">
        <title>Strigolactones Initiate the Formation of Haustorium-like Structures in Castilleja.</title>
        <authorList>
            <person name="Buerger M."/>
            <person name="Peterson D."/>
            <person name="Chory J."/>
        </authorList>
    </citation>
    <scope>NUCLEOTIDE SEQUENCE [LARGE SCALE GENOMIC DNA]</scope>
</reference>
<evidence type="ECO:0000313" key="9">
    <source>
        <dbReference type="Proteomes" id="UP001632038"/>
    </source>
</evidence>
<keyword evidence="9" id="KW-1185">Reference proteome</keyword>
<proteinExistence type="inferred from homology"/>
<comment type="similarity">
    <text evidence="2">Belongs to the UPF0496 family.</text>
</comment>
<organism evidence="8 9">
    <name type="scientific">Castilleja foliolosa</name>
    <dbReference type="NCBI Taxonomy" id="1961234"/>
    <lineage>
        <taxon>Eukaryota</taxon>
        <taxon>Viridiplantae</taxon>
        <taxon>Streptophyta</taxon>
        <taxon>Embryophyta</taxon>
        <taxon>Tracheophyta</taxon>
        <taxon>Spermatophyta</taxon>
        <taxon>Magnoliopsida</taxon>
        <taxon>eudicotyledons</taxon>
        <taxon>Gunneridae</taxon>
        <taxon>Pentapetalae</taxon>
        <taxon>asterids</taxon>
        <taxon>lamiids</taxon>
        <taxon>Lamiales</taxon>
        <taxon>Orobanchaceae</taxon>
        <taxon>Pedicularideae</taxon>
        <taxon>Castillejinae</taxon>
        <taxon>Castilleja</taxon>
    </lineage>
</organism>
<evidence type="ECO:0000256" key="3">
    <source>
        <dbReference type="ARBA" id="ARBA00022692"/>
    </source>
</evidence>
<keyword evidence="4 7" id="KW-1133">Transmembrane helix</keyword>
<feature type="region of interest" description="Disordered" evidence="6">
    <location>
        <begin position="1"/>
        <end position="30"/>
    </location>
</feature>
<accession>A0ABD3DBS0</accession>
<feature type="compositionally biased region" description="Low complexity" evidence="6">
    <location>
        <begin position="62"/>
        <end position="75"/>
    </location>
</feature>
<comment type="caution">
    <text evidence="8">The sequence shown here is derived from an EMBL/GenBank/DDBJ whole genome shotgun (WGS) entry which is preliminary data.</text>
</comment>
<feature type="transmembrane region" description="Helical" evidence="7">
    <location>
        <begin position="208"/>
        <end position="230"/>
    </location>
</feature>
<dbReference type="Pfam" id="PF05055">
    <property type="entry name" value="DUF677"/>
    <property type="match status" value="1"/>
</dbReference>
<evidence type="ECO:0000256" key="2">
    <source>
        <dbReference type="ARBA" id="ARBA00009074"/>
    </source>
</evidence>
<gene>
    <name evidence="8" type="ORF">CASFOL_016938</name>
</gene>
<evidence type="ECO:0000256" key="4">
    <source>
        <dbReference type="ARBA" id="ARBA00022989"/>
    </source>
</evidence>
<evidence type="ECO:0000256" key="7">
    <source>
        <dbReference type="SAM" id="Phobius"/>
    </source>
</evidence>
<evidence type="ECO:0000256" key="5">
    <source>
        <dbReference type="ARBA" id="ARBA00023136"/>
    </source>
</evidence>
<dbReference type="GO" id="GO:0016020">
    <property type="term" value="C:membrane"/>
    <property type="evidence" value="ECO:0007669"/>
    <property type="project" value="UniProtKB-SubCell"/>
</dbReference>
<dbReference type="InterPro" id="IPR007749">
    <property type="entry name" value="DUF677"/>
</dbReference>
<name>A0ABD3DBS0_9LAMI</name>
<dbReference type="EMBL" id="JAVIJP010000018">
    <property type="protein sequence ID" value="KAL3639031.1"/>
    <property type="molecule type" value="Genomic_DNA"/>
</dbReference>
<feature type="transmembrane region" description="Helical" evidence="7">
    <location>
        <begin position="236"/>
        <end position="254"/>
    </location>
</feature>
<dbReference type="Proteomes" id="UP001632038">
    <property type="component" value="Unassembled WGS sequence"/>
</dbReference>